<dbReference type="EMBL" id="CVQI01026335">
    <property type="protein sequence ID" value="CRK34044.1"/>
    <property type="molecule type" value="Genomic_DNA"/>
</dbReference>
<dbReference type="CDD" id="cd18675">
    <property type="entry name" value="PIN_SpAst1-like"/>
    <property type="match status" value="1"/>
</dbReference>
<feature type="domain" description="Asteroid" evidence="2">
    <location>
        <begin position="137"/>
        <end position="394"/>
    </location>
</feature>
<dbReference type="PANTHER" id="PTHR15665">
    <property type="entry name" value="ASTEROID PROTEIN"/>
    <property type="match status" value="1"/>
</dbReference>
<dbReference type="Pfam" id="PF12813">
    <property type="entry name" value="XPG_I_2"/>
    <property type="match status" value="1"/>
</dbReference>
<reference evidence="4" key="1">
    <citation type="submission" date="2015-05" db="EMBL/GenBank/DDBJ databases">
        <authorList>
            <person name="Fogelqvist Johan"/>
        </authorList>
    </citation>
    <scope>NUCLEOTIDE SEQUENCE [LARGE SCALE GENOMIC DNA]</scope>
</reference>
<gene>
    <name evidence="3" type="ORF">BN1723_014813</name>
</gene>
<protein>
    <recommendedName>
        <fullName evidence="2">Asteroid domain-containing protein</fullName>
    </recommendedName>
</protein>
<dbReference type="Proteomes" id="UP000045706">
    <property type="component" value="Unassembled WGS sequence"/>
</dbReference>
<proteinExistence type="inferred from homology"/>
<name>A0A0G4MIH6_VERLO</name>
<dbReference type="Gene3D" id="3.40.50.1010">
    <property type="entry name" value="5'-nuclease"/>
    <property type="match status" value="1"/>
</dbReference>
<dbReference type="AlphaFoldDB" id="A0A0G4MIH6"/>
<evidence type="ECO:0000256" key="1">
    <source>
        <dbReference type="ARBA" id="ARBA00007398"/>
    </source>
</evidence>
<sequence length="620" mass="67595">MGIPHLFTHLGPYGVDTLLTGIKIIIDGPSFAYHIHSLCSSNRAGQVSHKLLCDAAISWLDALSKGSKVTAIYFDGYLPASKHPVRLDRLLKSSTRLQNLHSSNPKACPSHLLSESDELIPTPFPTTYARREPPHHPPFLVPAILERLRLSEKYAPLIRLVPGEADAYCADHALHHGGCVLTSDSDLLVHDLGPRGAVILFRDLRTGTLDGHRGLIAARYSPASIAERLRLPPTSAGIQRFAHELSRDPYKSLPQHLQAAQQRASTEGDDAAEDAAYETFLRPYRAHDAQTTAAAETFAALATPLDPRVSELVLQSPALRSRLGIPEEEDGQEGHRAPDSEPLIFLPLLMDCPARPSAWEASLDVRRLGYALLRAAHPFAAASIREYRRVQSASNAGKQIPLWDDPQSRAEALLCQLQHAAHFEEEARAAKGAGLLALTLRLDMAVAAEAGRDAQAVPAIKEFFAARAEGETLWSTIHLAARAEGETLWSTIHLAAQVQACYYSLRILSQILSLLDAVASDETISGAVFAGLKTELTKLPALEEYPAVKDVTVLLDEMRARGQVKPLAGFVGVEQRALVPLTKGEEKERKKEKKRKADAVAIPVAKRVSSNPFDILGEEC</sequence>
<dbReference type="InterPro" id="IPR029060">
    <property type="entry name" value="PIN-like_dom_sf"/>
</dbReference>
<dbReference type="PANTHER" id="PTHR15665:SF1">
    <property type="entry name" value="PROTEIN ASTEROID HOMOLOG 1"/>
    <property type="match status" value="1"/>
</dbReference>
<accession>A0A0G4MIH6</accession>
<dbReference type="InterPro" id="IPR039436">
    <property type="entry name" value="Asteroid_dom"/>
</dbReference>
<dbReference type="InterPro" id="IPR026832">
    <property type="entry name" value="Asteroid"/>
</dbReference>
<evidence type="ECO:0000259" key="2">
    <source>
        <dbReference type="Pfam" id="PF12813"/>
    </source>
</evidence>
<comment type="similarity">
    <text evidence="1">Belongs to the asteroid family.</text>
</comment>
<dbReference type="SUPFAM" id="SSF88723">
    <property type="entry name" value="PIN domain-like"/>
    <property type="match status" value="1"/>
</dbReference>
<evidence type="ECO:0000313" key="4">
    <source>
        <dbReference type="Proteomes" id="UP000045706"/>
    </source>
</evidence>
<organism evidence="3 4">
    <name type="scientific">Verticillium longisporum</name>
    <name type="common">Verticillium dahliae var. longisporum</name>
    <dbReference type="NCBI Taxonomy" id="100787"/>
    <lineage>
        <taxon>Eukaryota</taxon>
        <taxon>Fungi</taxon>
        <taxon>Dikarya</taxon>
        <taxon>Ascomycota</taxon>
        <taxon>Pezizomycotina</taxon>
        <taxon>Sordariomycetes</taxon>
        <taxon>Hypocreomycetidae</taxon>
        <taxon>Glomerellales</taxon>
        <taxon>Plectosphaerellaceae</taxon>
        <taxon>Verticillium</taxon>
    </lineage>
</organism>
<evidence type="ECO:0000313" key="3">
    <source>
        <dbReference type="EMBL" id="CRK34044.1"/>
    </source>
</evidence>